<evidence type="ECO:0000313" key="1">
    <source>
        <dbReference type="EMBL" id="GMT06204.1"/>
    </source>
</evidence>
<organism evidence="1 2">
    <name type="scientific">Pristionchus entomophagus</name>
    <dbReference type="NCBI Taxonomy" id="358040"/>
    <lineage>
        <taxon>Eukaryota</taxon>
        <taxon>Metazoa</taxon>
        <taxon>Ecdysozoa</taxon>
        <taxon>Nematoda</taxon>
        <taxon>Chromadorea</taxon>
        <taxon>Rhabditida</taxon>
        <taxon>Rhabditina</taxon>
        <taxon>Diplogasteromorpha</taxon>
        <taxon>Diplogasteroidea</taxon>
        <taxon>Neodiplogasteridae</taxon>
        <taxon>Pristionchus</taxon>
    </lineage>
</organism>
<keyword evidence="2" id="KW-1185">Reference proteome</keyword>
<protein>
    <recommendedName>
        <fullName evidence="3">Essential protein Yae1 N-terminal domain-containing protein</fullName>
    </recommendedName>
</protein>
<feature type="non-terminal residue" evidence="1">
    <location>
        <position position="1"/>
    </location>
</feature>
<gene>
    <name evidence="1" type="ORF">PENTCL1PPCAC_28378</name>
</gene>
<dbReference type="AlphaFoldDB" id="A0AAV5UJU4"/>
<reference evidence="1" key="1">
    <citation type="submission" date="2023-10" db="EMBL/GenBank/DDBJ databases">
        <title>Genome assembly of Pristionchus species.</title>
        <authorList>
            <person name="Yoshida K."/>
            <person name="Sommer R.J."/>
        </authorList>
    </citation>
    <scope>NUCLEOTIDE SEQUENCE</scope>
    <source>
        <strain evidence="1">RS0144</strain>
    </source>
</reference>
<accession>A0AAV5UJU4</accession>
<dbReference type="EMBL" id="BTSX01000006">
    <property type="protein sequence ID" value="GMT06204.1"/>
    <property type="molecule type" value="Genomic_DNA"/>
</dbReference>
<proteinExistence type="predicted"/>
<evidence type="ECO:0008006" key="3">
    <source>
        <dbReference type="Google" id="ProtNLM"/>
    </source>
</evidence>
<sequence>QIVGRKTGRKEGVVIGKKAGIKIGVKKGWEAGKQKGIQIGYIKGLESGIKKGIARCACKLNALKLKMIHRFHRHYIPHHY</sequence>
<comment type="caution">
    <text evidence="1">The sequence shown here is derived from an EMBL/GenBank/DDBJ whole genome shotgun (WGS) entry which is preliminary data.</text>
</comment>
<dbReference type="Proteomes" id="UP001432027">
    <property type="component" value="Unassembled WGS sequence"/>
</dbReference>
<evidence type="ECO:0000313" key="2">
    <source>
        <dbReference type="Proteomes" id="UP001432027"/>
    </source>
</evidence>
<name>A0AAV5UJU4_9BILA</name>